<dbReference type="SUPFAM" id="SSF109604">
    <property type="entry name" value="HD-domain/PDEase-like"/>
    <property type="match status" value="1"/>
</dbReference>
<protein>
    <recommendedName>
        <fullName evidence="3">HD domain-containing protein</fullName>
    </recommendedName>
</protein>
<dbReference type="EMBL" id="CP047656">
    <property type="protein sequence ID" value="QHJ13344.1"/>
    <property type="molecule type" value="Genomic_DNA"/>
</dbReference>
<evidence type="ECO:0000313" key="4">
    <source>
        <dbReference type="EMBL" id="QHJ13344.1"/>
    </source>
</evidence>
<evidence type="ECO:0000259" key="3">
    <source>
        <dbReference type="Pfam" id="PF13023"/>
    </source>
</evidence>
<dbReference type="KEGG" id="pmes:FX988_03605"/>
<keyword evidence="1" id="KW-0479">Metal-binding</keyword>
<keyword evidence="2" id="KW-0378">Hydrolase</keyword>
<dbReference type="GO" id="GO:0005737">
    <property type="term" value="C:cytoplasm"/>
    <property type="evidence" value="ECO:0007669"/>
    <property type="project" value="TreeGrafter"/>
</dbReference>
<dbReference type="Pfam" id="PF13023">
    <property type="entry name" value="HD_3"/>
    <property type="match status" value="1"/>
</dbReference>
<sequence>MHPLTAQITFMLEIDKLKAVYRKTVVQADNNRHENSAEHSWHIALLAQVMADYASEPVDILRVTKMLLIHDIVEIDAGDLFAFAEEHDHQAQEQKELDAANRIFGLLPEQSGQDMLSLWLEFEQAQSADAQFAKAMDRVLPVLQNMSNHGGSWKTNKVKKSQVLKRNTYLQTIAPKLWDYVIEQVDIAVNNAWLVDD</sequence>
<dbReference type="Gene3D" id="1.10.3210.10">
    <property type="entry name" value="Hypothetical protein af1432"/>
    <property type="match status" value="1"/>
</dbReference>
<reference evidence="4 5" key="1">
    <citation type="submission" date="2019-12" db="EMBL/GenBank/DDBJ databases">
        <title>Genome sequencing and assembly of endphytes of Porphyra tenera.</title>
        <authorList>
            <person name="Park J.M."/>
            <person name="Shin R."/>
            <person name="Jo S.H."/>
        </authorList>
    </citation>
    <scope>NUCLEOTIDE SEQUENCE [LARGE SCALE GENOMIC DNA]</scope>
    <source>
        <strain evidence="4 5">GPM4</strain>
    </source>
</reference>
<keyword evidence="5" id="KW-1185">Reference proteome</keyword>
<evidence type="ECO:0000256" key="1">
    <source>
        <dbReference type="ARBA" id="ARBA00022723"/>
    </source>
</evidence>
<dbReference type="PANTHER" id="PTHR11845:SF13">
    <property type="entry name" value="5'-DEOXYNUCLEOTIDASE HDDC2"/>
    <property type="match status" value="1"/>
</dbReference>
<dbReference type="RefSeq" id="WP_160181442.1">
    <property type="nucleotide sequence ID" value="NZ_CP047656.1"/>
</dbReference>
<dbReference type="GO" id="GO:0002953">
    <property type="term" value="F:5'-deoxynucleotidase activity"/>
    <property type="evidence" value="ECO:0007669"/>
    <property type="project" value="InterPro"/>
</dbReference>
<dbReference type="Proteomes" id="UP000464524">
    <property type="component" value="Chromosome"/>
</dbReference>
<dbReference type="GO" id="GO:0046872">
    <property type="term" value="F:metal ion binding"/>
    <property type="evidence" value="ECO:0007669"/>
    <property type="project" value="UniProtKB-KW"/>
</dbReference>
<evidence type="ECO:0000256" key="2">
    <source>
        <dbReference type="ARBA" id="ARBA00022801"/>
    </source>
</evidence>
<proteinExistence type="predicted"/>
<gene>
    <name evidence="4" type="ORF">FX988_03605</name>
</gene>
<dbReference type="PANTHER" id="PTHR11845">
    <property type="entry name" value="5'-DEOXYNUCLEOTIDASE HDDC2"/>
    <property type="match status" value="1"/>
</dbReference>
<name>A0A857JS02_9ALTE</name>
<feature type="domain" description="HD" evidence="3">
    <location>
        <begin position="14"/>
        <end position="178"/>
    </location>
</feature>
<evidence type="ECO:0000313" key="5">
    <source>
        <dbReference type="Proteomes" id="UP000464524"/>
    </source>
</evidence>
<dbReference type="InterPro" id="IPR006674">
    <property type="entry name" value="HD_domain"/>
</dbReference>
<dbReference type="OrthoDB" id="9796032at2"/>
<dbReference type="AlphaFoldDB" id="A0A857JS02"/>
<organism evidence="4 5">
    <name type="scientific">Paraglaciecola mesophila</name>
    <dbReference type="NCBI Taxonomy" id="197222"/>
    <lineage>
        <taxon>Bacteria</taxon>
        <taxon>Pseudomonadati</taxon>
        <taxon>Pseudomonadota</taxon>
        <taxon>Gammaproteobacteria</taxon>
        <taxon>Alteromonadales</taxon>
        <taxon>Alteromonadaceae</taxon>
        <taxon>Paraglaciecola</taxon>
    </lineage>
</organism>
<dbReference type="InterPro" id="IPR039356">
    <property type="entry name" value="YfbR/HDDC2"/>
</dbReference>
<accession>A0A857JS02</accession>